<dbReference type="InterPro" id="IPR030391">
    <property type="entry name" value="MeTrfase_TrmA_CS"/>
</dbReference>
<dbReference type="FunFam" id="2.40.50.140:FF:000231">
    <property type="entry name" value="RNA methyltransferase family protein"/>
    <property type="match status" value="1"/>
</dbReference>
<dbReference type="PANTHER" id="PTHR11061">
    <property type="entry name" value="RNA M5U METHYLTRANSFERASE"/>
    <property type="match status" value="1"/>
</dbReference>
<reference evidence="6" key="1">
    <citation type="submission" date="2020-09" db="EMBL/GenBank/DDBJ databases">
        <title>Genome-Enabled Discovery of Anthraquinone Biosynthesis in Senna tora.</title>
        <authorList>
            <person name="Kang S.-H."/>
            <person name="Pandey R.P."/>
            <person name="Lee C.-M."/>
            <person name="Sim J.-S."/>
            <person name="Jeong J.-T."/>
            <person name="Choi B.-S."/>
            <person name="Jung M."/>
            <person name="Ginzburg D."/>
            <person name="Zhao K."/>
            <person name="Won S.Y."/>
            <person name="Oh T.-J."/>
            <person name="Yu Y."/>
            <person name="Kim N.-H."/>
            <person name="Lee O.R."/>
            <person name="Lee T.-H."/>
            <person name="Bashyal P."/>
            <person name="Kim T.-S."/>
            <person name="Lee W.-H."/>
            <person name="Kawkins C."/>
            <person name="Kim C.-K."/>
            <person name="Kim J.S."/>
            <person name="Ahn B.O."/>
            <person name="Rhee S.Y."/>
            <person name="Sohng J.K."/>
        </authorList>
    </citation>
    <scope>NUCLEOTIDE SEQUENCE</scope>
    <source>
        <tissue evidence="6">Leaf</tissue>
    </source>
</reference>
<dbReference type="Gene3D" id="2.40.50.140">
    <property type="entry name" value="Nucleic acid-binding proteins"/>
    <property type="match status" value="1"/>
</dbReference>
<evidence type="ECO:0000313" key="6">
    <source>
        <dbReference type="EMBL" id="KAF7843446.1"/>
    </source>
</evidence>
<evidence type="ECO:0000259" key="5">
    <source>
        <dbReference type="PROSITE" id="PS50926"/>
    </source>
</evidence>
<feature type="binding site" evidence="4">
    <location>
        <position position="397"/>
    </location>
    <ligand>
        <name>S-adenosyl-L-methionine</name>
        <dbReference type="ChEBI" id="CHEBI:59789"/>
    </ligand>
</feature>
<sequence length="544" mass="60706">MAIIPNQCFRHLRITLPRIPKLPSSSFSSLSCSLAQEDLEHTHPDSPNTNNPTSYFPKRGQTLELVCESLAFKGKGLCKVTDTGFVVMCDRALPGERFIGRVTRKKGNYAEVTKLKTITPPRDVVDAPCEYALYCGGCKTQNLSYEAQIRAKEEQVRDLVIHVGRFSQKELELHGIMKPIVPCDIQFHYRNKMEFSFGPNKWLPKELLLEGHNGSESYALGLHAPGFFDKILNVDKCLLQTGPANKVLEAIQDCWRDPQFCLSPYNVRSHLGFLKHLMLRTGRHVSTGLPEVMVNFVTSSYKPELLKPLVDKVASFPEVVSVVNNVNTSVGNTSVGEEEHTLYGKSSIAEILRGLTFQISANSFFQTNTHQAEVLYKLIEECAGIRGDGSEVVLDLFCGTGTIGLTLARSVRHVYGYEVVPQAITDACLNAKINDIQNATFVQGDLNKIDENFGNNFPKPDIVISDPNRPGMHMKLIKFLLNLKAPRIVYVSCNPATCARDLDYLCHGVTEQNIEGCYKLKSIQPVDMFPHTPHIECVCLLELC</sequence>
<protein>
    <submittedName>
        <fullName evidence="6">Putative RNA methyltransferase CT0009</fullName>
    </submittedName>
</protein>
<dbReference type="AlphaFoldDB" id="A0A835CHL1"/>
<evidence type="ECO:0000256" key="4">
    <source>
        <dbReference type="PROSITE-ProRule" id="PRU01024"/>
    </source>
</evidence>
<dbReference type="InterPro" id="IPR012340">
    <property type="entry name" value="NA-bd_OB-fold"/>
</dbReference>
<dbReference type="GO" id="GO:0008173">
    <property type="term" value="F:RNA methyltransferase activity"/>
    <property type="evidence" value="ECO:0007669"/>
    <property type="project" value="InterPro"/>
</dbReference>
<evidence type="ECO:0000313" key="7">
    <source>
        <dbReference type="Proteomes" id="UP000634136"/>
    </source>
</evidence>
<dbReference type="GO" id="GO:0008757">
    <property type="term" value="F:S-adenosylmethionine-dependent methyltransferase activity"/>
    <property type="evidence" value="ECO:0007669"/>
    <property type="project" value="UniProtKB-ARBA"/>
</dbReference>
<feature type="domain" description="TRAM" evidence="5">
    <location>
        <begin position="56"/>
        <end position="116"/>
    </location>
</feature>
<dbReference type="Gene3D" id="2.40.50.1070">
    <property type="match status" value="1"/>
</dbReference>
<keyword evidence="7" id="KW-1185">Reference proteome</keyword>
<organism evidence="6 7">
    <name type="scientific">Senna tora</name>
    <dbReference type="NCBI Taxonomy" id="362788"/>
    <lineage>
        <taxon>Eukaryota</taxon>
        <taxon>Viridiplantae</taxon>
        <taxon>Streptophyta</taxon>
        <taxon>Embryophyta</taxon>
        <taxon>Tracheophyta</taxon>
        <taxon>Spermatophyta</taxon>
        <taxon>Magnoliopsida</taxon>
        <taxon>eudicotyledons</taxon>
        <taxon>Gunneridae</taxon>
        <taxon>Pentapetalae</taxon>
        <taxon>rosids</taxon>
        <taxon>fabids</taxon>
        <taxon>Fabales</taxon>
        <taxon>Fabaceae</taxon>
        <taxon>Caesalpinioideae</taxon>
        <taxon>Cassia clade</taxon>
        <taxon>Senna</taxon>
    </lineage>
</organism>
<dbReference type="FunFam" id="2.40.50.1070:FF:000003">
    <property type="entry name" value="23S rRNA (Uracil-5-)-methyltransferase RumA"/>
    <property type="match status" value="1"/>
</dbReference>
<feature type="active site" description="Nucleophile" evidence="4">
    <location>
        <position position="493"/>
    </location>
</feature>
<dbReference type="OrthoDB" id="10250660at2759"/>
<feature type="binding site" evidence="4">
    <location>
        <position position="418"/>
    </location>
    <ligand>
        <name>S-adenosyl-L-methionine</name>
        <dbReference type="ChEBI" id="CHEBI:59789"/>
    </ligand>
</feature>
<dbReference type="PANTHER" id="PTHR11061:SF30">
    <property type="entry name" value="TRNA (URACIL(54)-C(5))-METHYLTRANSFERASE"/>
    <property type="match status" value="1"/>
</dbReference>
<keyword evidence="2 4" id="KW-0808">Transferase</keyword>
<dbReference type="GO" id="GO:0006396">
    <property type="term" value="P:RNA processing"/>
    <property type="evidence" value="ECO:0007669"/>
    <property type="project" value="InterPro"/>
</dbReference>
<proteinExistence type="inferred from homology"/>
<keyword evidence="1 4" id="KW-0489">Methyltransferase</keyword>
<dbReference type="GO" id="GO:0001510">
    <property type="term" value="P:RNA methylation"/>
    <property type="evidence" value="ECO:0007669"/>
    <property type="project" value="UniProtKB-ARBA"/>
</dbReference>
<accession>A0A835CHL1</accession>
<evidence type="ECO:0000256" key="1">
    <source>
        <dbReference type="ARBA" id="ARBA00022603"/>
    </source>
</evidence>
<feature type="binding site" evidence="4">
    <location>
        <position position="366"/>
    </location>
    <ligand>
        <name>S-adenosyl-L-methionine</name>
        <dbReference type="ChEBI" id="CHEBI:59789"/>
    </ligand>
</feature>
<dbReference type="InterPro" id="IPR029063">
    <property type="entry name" value="SAM-dependent_MTases_sf"/>
</dbReference>
<keyword evidence="3 4" id="KW-0949">S-adenosyl-L-methionine</keyword>
<dbReference type="SUPFAM" id="SSF50249">
    <property type="entry name" value="Nucleic acid-binding proteins"/>
    <property type="match status" value="1"/>
</dbReference>
<name>A0A835CHL1_9FABA</name>
<dbReference type="InterPro" id="IPR002792">
    <property type="entry name" value="TRAM_dom"/>
</dbReference>
<dbReference type="SUPFAM" id="SSF53335">
    <property type="entry name" value="S-adenosyl-L-methionine-dependent methyltransferases"/>
    <property type="match status" value="1"/>
</dbReference>
<dbReference type="PROSITE" id="PS01231">
    <property type="entry name" value="TRMA_2"/>
    <property type="match status" value="1"/>
</dbReference>
<dbReference type="PROSITE" id="PS51687">
    <property type="entry name" value="SAM_MT_RNA_M5U"/>
    <property type="match status" value="1"/>
</dbReference>
<dbReference type="Gene3D" id="3.40.50.150">
    <property type="entry name" value="Vaccinia Virus protein VP39"/>
    <property type="match status" value="1"/>
</dbReference>
<dbReference type="Pfam" id="PF05958">
    <property type="entry name" value="tRNA_U5-meth_tr"/>
    <property type="match status" value="1"/>
</dbReference>
<dbReference type="InterPro" id="IPR010280">
    <property type="entry name" value="U5_MeTrfase_fam"/>
</dbReference>
<feature type="binding site" evidence="4">
    <location>
        <position position="466"/>
    </location>
    <ligand>
        <name>S-adenosyl-L-methionine</name>
        <dbReference type="ChEBI" id="CHEBI:59789"/>
    </ligand>
</feature>
<comment type="caution">
    <text evidence="6">The sequence shown here is derived from an EMBL/GenBank/DDBJ whole genome shotgun (WGS) entry which is preliminary data.</text>
</comment>
<gene>
    <name evidence="6" type="ORF">G2W53_000351</name>
</gene>
<dbReference type="Proteomes" id="UP000634136">
    <property type="component" value="Unassembled WGS sequence"/>
</dbReference>
<dbReference type="NCBIfam" id="TIGR00479">
    <property type="entry name" value="rumA"/>
    <property type="match status" value="1"/>
</dbReference>
<comment type="similarity">
    <text evidence="4">Belongs to the class I-like SAM-binding methyltransferase superfamily. RNA M5U methyltransferase family.</text>
</comment>
<dbReference type="EMBL" id="JAAIUW010000001">
    <property type="protein sequence ID" value="KAF7843446.1"/>
    <property type="molecule type" value="Genomic_DNA"/>
</dbReference>
<dbReference type="FunFam" id="3.40.50.150:FF:000009">
    <property type="entry name" value="23S rRNA (Uracil(1939)-C(5))-methyltransferase RlmD"/>
    <property type="match status" value="1"/>
</dbReference>
<evidence type="ECO:0000256" key="2">
    <source>
        <dbReference type="ARBA" id="ARBA00022679"/>
    </source>
</evidence>
<evidence type="ECO:0000256" key="3">
    <source>
        <dbReference type="ARBA" id="ARBA00022691"/>
    </source>
</evidence>
<dbReference type="CDD" id="cd02440">
    <property type="entry name" value="AdoMet_MTases"/>
    <property type="match status" value="1"/>
</dbReference>
<dbReference type="PROSITE" id="PS50926">
    <property type="entry name" value="TRAM"/>
    <property type="match status" value="1"/>
</dbReference>